<evidence type="ECO:0000259" key="8">
    <source>
        <dbReference type="PROSITE" id="PS50110"/>
    </source>
</evidence>
<dbReference type="Proteomes" id="UP000814353">
    <property type="component" value="Unassembled WGS sequence"/>
</dbReference>
<evidence type="ECO:0000256" key="4">
    <source>
        <dbReference type="ARBA" id="ARBA00023125"/>
    </source>
</evidence>
<dbReference type="PANTHER" id="PTHR32071">
    <property type="entry name" value="TRANSCRIPTIONAL REGULATORY PROTEIN"/>
    <property type="match status" value="1"/>
</dbReference>
<dbReference type="Gene3D" id="3.40.50.2300">
    <property type="match status" value="1"/>
</dbReference>
<evidence type="ECO:0000256" key="3">
    <source>
        <dbReference type="ARBA" id="ARBA00023015"/>
    </source>
</evidence>
<dbReference type="InterPro" id="IPR001789">
    <property type="entry name" value="Sig_transdc_resp-reg_receiver"/>
</dbReference>
<dbReference type="Gene3D" id="3.40.50.300">
    <property type="entry name" value="P-loop containing nucleotide triphosphate hydrolases"/>
    <property type="match status" value="1"/>
</dbReference>
<dbReference type="InterPro" id="IPR011006">
    <property type="entry name" value="CheY-like_superfamily"/>
</dbReference>
<dbReference type="InterPro" id="IPR058031">
    <property type="entry name" value="AAA_lid_NorR"/>
</dbReference>
<dbReference type="Pfam" id="PF00072">
    <property type="entry name" value="Response_reg"/>
    <property type="match status" value="1"/>
</dbReference>
<dbReference type="SUPFAM" id="SSF46689">
    <property type="entry name" value="Homeodomain-like"/>
    <property type="match status" value="1"/>
</dbReference>
<keyword evidence="2" id="KW-0067">ATP-binding</keyword>
<accession>A0A7V9VZK0</accession>
<keyword evidence="5" id="KW-0804">Transcription</keyword>
<keyword evidence="3" id="KW-0805">Transcription regulation</keyword>
<name>A0A7V9VZK0_9GAMM</name>
<dbReference type="InterPro" id="IPR002078">
    <property type="entry name" value="Sigma_54_int"/>
</dbReference>
<dbReference type="PROSITE" id="PS50045">
    <property type="entry name" value="SIGMA54_INTERACT_4"/>
    <property type="match status" value="1"/>
</dbReference>
<dbReference type="AlphaFoldDB" id="A0A7V9VZK0"/>
<dbReference type="CDD" id="cd00156">
    <property type="entry name" value="REC"/>
    <property type="match status" value="1"/>
</dbReference>
<dbReference type="PANTHER" id="PTHR32071:SF117">
    <property type="entry name" value="PTS-DEPENDENT DIHYDROXYACETONE KINASE OPERON REGULATORY PROTEIN-RELATED"/>
    <property type="match status" value="1"/>
</dbReference>
<dbReference type="FunFam" id="3.40.50.300:FF:000006">
    <property type="entry name" value="DNA-binding transcriptional regulator NtrC"/>
    <property type="match status" value="1"/>
</dbReference>
<keyword evidence="1" id="KW-0547">Nucleotide-binding</keyword>
<evidence type="ECO:0000313" key="12">
    <source>
        <dbReference type="Proteomes" id="UP000814353"/>
    </source>
</evidence>
<feature type="domain" description="Response regulatory" evidence="8">
    <location>
        <begin position="4"/>
        <end position="118"/>
    </location>
</feature>
<dbReference type="GO" id="GO:0006355">
    <property type="term" value="P:regulation of DNA-templated transcription"/>
    <property type="evidence" value="ECO:0007669"/>
    <property type="project" value="InterPro"/>
</dbReference>
<dbReference type="GO" id="GO:0005524">
    <property type="term" value="F:ATP binding"/>
    <property type="evidence" value="ECO:0007669"/>
    <property type="project" value="UniProtKB-KW"/>
</dbReference>
<dbReference type="SUPFAM" id="SSF52540">
    <property type="entry name" value="P-loop containing nucleoside triphosphate hydrolases"/>
    <property type="match status" value="1"/>
</dbReference>
<evidence type="ECO:0000256" key="1">
    <source>
        <dbReference type="ARBA" id="ARBA00022741"/>
    </source>
</evidence>
<dbReference type="Gene3D" id="1.10.8.60">
    <property type="match status" value="1"/>
</dbReference>
<feature type="modified residue" description="4-aspartylphosphate" evidence="6">
    <location>
        <position position="53"/>
    </location>
</feature>
<dbReference type="PROSITE" id="PS50110">
    <property type="entry name" value="RESPONSE_REGULATORY"/>
    <property type="match status" value="1"/>
</dbReference>
<dbReference type="Pfam" id="PF25601">
    <property type="entry name" value="AAA_lid_14"/>
    <property type="match status" value="1"/>
</dbReference>
<dbReference type="SMART" id="SM00448">
    <property type="entry name" value="REC"/>
    <property type="match status" value="1"/>
</dbReference>
<evidence type="ECO:0000259" key="7">
    <source>
        <dbReference type="PROSITE" id="PS50045"/>
    </source>
</evidence>
<dbReference type="GO" id="GO:0000160">
    <property type="term" value="P:phosphorelay signal transduction system"/>
    <property type="evidence" value="ECO:0007669"/>
    <property type="project" value="InterPro"/>
</dbReference>
<organism evidence="9 11">
    <name type="scientific">Billgrantia kenyensis</name>
    <dbReference type="NCBI Taxonomy" id="321266"/>
    <lineage>
        <taxon>Bacteria</taxon>
        <taxon>Pseudomonadati</taxon>
        <taxon>Pseudomonadota</taxon>
        <taxon>Gammaproteobacteria</taxon>
        <taxon>Oceanospirillales</taxon>
        <taxon>Halomonadaceae</taxon>
        <taxon>Billgrantia</taxon>
    </lineage>
</organism>
<dbReference type="InterPro" id="IPR002197">
    <property type="entry name" value="HTH_Fis"/>
</dbReference>
<dbReference type="Pfam" id="PF00158">
    <property type="entry name" value="Sigma54_activat"/>
    <property type="match status" value="1"/>
</dbReference>
<reference evidence="9 11" key="2">
    <citation type="submission" date="2020-07" db="EMBL/GenBank/DDBJ databases">
        <title>Identification of Halomonas strains.</title>
        <authorList>
            <person name="Xiao Z."/>
            <person name="Shen J."/>
        </authorList>
    </citation>
    <scope>NUCLEOTIDE SEQUENCE [LARGE SCALE GENOMIC DNA]</scope>
    <source>
        <strain evidence="9 11">DSM 17331</strain>
    </source>
</reference>
<evidence type="ECO:0000256" key="5">
    <source>
        <dbReference type="ARBA" id="ARBA00023163"/>
    </source>
</evidence>
<protein>
    <submittedName>
        <fullName evidence="9">Sigma-54-dependent Fis family transcriptional regulator</fullName>
    </submittedName>
</protein>
<dbReference type="RefSeq" id="WP_181513811.1">
    <property type="nucleotide sequence ID" value="NZ_JABFUB010000002.1"/>
</dbReference>
<evidence type="ECO:0000313" key="9">
    <source>
        <dbReference type="EMBL" id="MBA2778324.1"/>
    </source>
</evidence>
<dbReference type="InterPro" id="IPR009057">
    <property type="entry name" value="Homeodomain-like_sf"/>
</dbReference>
<dbReference type="EMBL" id="JABFUB010000002">
    <property type="protein sequence ID" value="MCG6660631.1"/>
    <property type="molecule type" value="Genomic_DNA"/>
</dbReference>
<evidence type="ECO:0000256" key="2">
    <source>
        <dbReference type="ARBA" id="ARBA00022840"/>
    </source>
</evidence>
<dbReference type="InterPro" id="IPR003593">
    <property type="entry name" value="AAA+_ATPase"/>
</dbReference>
<dbReference type="EMBL" id="JACEFT010000004">
    <property type="protein sequence ID" value="MBA2778324.1"/>
    <property type="molecule type" value="Genomic_DNA"/>
</dbReference>
<feature type="domain" description="Sigma-54 factor interaction" evidence="7">
    <location>
        <begin position="144"/>
        <end position="373"/>
    </location>
</feature>
<dbReference type="GO" id="GO:0043565">
    <property type="term" value="F:sequence-specific DNA binding"/>
    <property type="evidence" value="ECO:0007669"/>
    <property type="project" value="InterPro"/>
</dbReference>
<dbReference type="PROSITE" id="PS00675">
    <property type="entry name" value="SIGMA54_INTERACT_1"/>
    <property type="match status" value="1"/>
</dbReference>
<gene>
    <name evidence="9" type="ORF">H1D44_05370</name>
    <name evidence="10" type="ORF">HOP48_03585</name>
</gene>
<reference evidence="10 12" key="1">
    <citation type="submission" date="2020-05" db="EMBL/GenBank/DDBJ databases">
        <title>Comparative genomic analysis of denitrifying bacteria from Halomonas genus.</title>
        <authorList>
            <person name="Wang L."/>
            <person name="Shao Z."/>
        </authorList>
    </citation>
    <scope>NUCLEOTIDE SEQUENCE [LARGE SCALE GENOMIC DNA]</scope>
    <source>
        <strain evidence="10 12">DSM 17331</strain>
    </source>
</reference>
<sequence length="452" mass="50222">MPGRVLIVDDDKHTCELIEAMVTGQGLVADVASSVAEARQHCAAHRYHLLMVDQRLPDGNGLDFVKELDVSRTRQVAVLMTGFVDVRDAVSTIREGLFDYLAKPFESLDALEATLRRALAYDAALREADAFRQMLSQGGHAEALVGQSPAIQRLLAKVAQVAPLDTTVLIEGESGTGKELVARQLHRQSERNEQPFVAVNCGALTEELLESSLFGYERGAFTGAERTTPGFFEAAGGGTLFLDEIADMSPRLQAALLRVVEERSFKRLGSQALQRGDFRLICATNRPLSELVAAGQFREDLMWRLSVVTLETPPLRDRRSDIPLLASYFLDQLNQRYGRQTGPLTPEALEALERAPWRGNVRELRHVIERVVALQPLGSITERDLFEQPHVSALSSAKPQEMPLDYAAARQQFEARWLKQLMEAADGNVSAAARMSGLARQNLYTRLRRYQE</sequence>
<evidence type="ECO:0000313" key="10">
    <source>
        <dbReference type="EMBL" id="MCG6660631.1"/>
    </source>
</evidence>
<dbReference type="InterPro" id="IPR027417">
    <property type="entry name" value="P-loop_NTPase"/>
</dbReference>
<proteinExistence type="predicted"/>
<dbReference type="Pfam" id="PF02954">
    <property type="entry name" value="HTH_8"/>
    <property type="match status" value="1"/>
</dbReference>
<dbReference type="InterPro" id="IPR025662">
    <property type="entry name" value="Sigma_54_int_dom_ATP-bd_1"/>
</dbReference>
<dbReference type="Proteomes" id="UP000518091">
    <property type="component" value="Unassembled WGS sequence"/>
</dbReference>
<keyword evidence="4" id="KW-0238">DNA-binding</keyword>
<keyword evidence="6" id="KW-0597">Phosphoprotein</keyword>
<evidence type="ECO:0000313" key="11">
    <source>
        <dbReference type="Proteomes" id="UP000518091"/>
    </source>
</evidence>
<dbReference type="CDD" id="cd00009">
    <property type="entry name" value="AAA"/>
    <property type="match status" value="1"/>
</dbReference>
<dbReference type="Gene3D" id="1.10.10.60">
    <property type="entry name" value="Homeodomain-like"/>
    <property type="match status" value="1"/>
</dbReference>
<evidence type="ECO:0000256" key="6">
    <source>
        <dbReference type="PROSITE-ProRule" id="PRU00169"/>
    </source>
</evidence>
<keyword evidence="12" id="KW-1185">Reference proteome</keyword>
<comment type="caution">
    <text evidence="9">The sequence shown here is derived from an EMBL/GenBank/DDBJ whole genome shotgun (WGS) entry which is preliminary data.</text>
</comment>
<dbReference type="PRINTS" id="PR01590">
    <property type="entry name" value="HTHFIS"/>
</dbReference>
<dbReference type="SUPFAM" id="SSF52172">
    <property type="entry name" value="CheY-like"/>
    <property type="match status" value="1"/>
</dbReference>
<dbReference type="SMART" id="SM00382">
    <property type="entry name" value="AAA"/>
    <property type="match status" value="1"/>
</dbReference>